<dbReference type="InParanoid" id="D2VR56"/>
<evidence type="ECO:0000313" key="2">
    <source>
        <dbReference type="EMBL" id="EFC40745.1"/>
    </source>
</evidence>
<sequence length="315" mass="36466">MSQTQCARKSCASSSSSNEGVSNTKENQKAIELEIIKNNIARYHEEALDQLRRLIPKQKEEETKTTFNPSDIWQELKYPEFASLEKPSIITQADASSRVDSDVSRIAPFAETESMSRFIDNNIERGSRVIDCMGGYGHVAMACIHGGKRTDLAVFDHFENDEKSRSVRMKAVQKNMDQYHTKFSGKRKANIYEHGIHLKQEMRINNVLLLDARLITEKLEKIIEDFKNSNAREIVLKIPIHFTLANEFASRNPELRGIGMVMKCPSTRIHNETMLGMEEDFIQLLIIRKLVKKQNKNDRQQQYYNNDRSKKQKYY</sequence>
<dbReference type="EMBL" id="GG738890">
    <property type="protein sequence ID" value="EFC40745.1"/>
    <property type="molecule type" value="Genomic_DNA"/>
</dbReference>
<dbReference type="Proteomes" id="UP000006671">
    <property type="component" value="Unassembled WGS sequence"/>
</dbReference>
<name>D2VR56_NAEGR</name>
<reference evidence="2 3" key="1">
    <citation type="journal article" date="2010" name="Cell">
        <title>The genome of Naegleria gruberi illuminates early eukaryotic versatility.</title>
        <authorList>
            <person name="Fritz-Laylin L.K."/>
            <person name="Prochnik S.E."/>
            <person name="Ginger M.L."/>
            <person name="Dacks J.B."/>
            <person name="Carpenter M.L."/>
            <person name="Field M.C."/>
            <person name="Kuo A."/>
            <person name="Paredez A."/>
            <person name="Chapman J."/>
            <person name="Pham J."/>
            <person name="Shu S."/>
            <person name="Neupane R."/>
            <person name="Cipriano M."/>
            <person name="Mancuso J."/>
            <person name="Tu H."/>
            <person name="Salamov A."/>
            <person name="Lindquist E."/>
            <person name="Shapiro H."/>
            <person name="Lucas S."/>
            <person name="Grigoriev I.V."/>
            <person name="Cande W.Z."/>
            <person name="Fulton C."/>
            <person name="Rokhsar D.S."/>
            <person name="Dawson S.C."/>
        </authorList>
    </citation>
    <scope>NUCLEOTIDE SEQUENCE [LARGE SCALE GENOMIC DNA]</scope>
    <source>
        <strain evidence="2 3">NEG-M</strain>
    </source>
</reference>
<accession>D2VR56</accession>
<dbReference type="AlphaFoldDB" id="D2VR56"/>
<feature type="region of interest" description="Disordered" evidence="1">
    <location>
        <begin position="1"/>
        <end position="27"/>
    </location>
</feature>
<dbReference type="GeneID" id="8864585"/>
<evidence type="ECO:0000256" key="1">
    <source>
        <dbReference type="SAM" id="MobiDB-lite"/>
    </source>
</evidence>
<organism evidence="3">
    <name type="scientific">Naegleria gruberi</name>
    <name type="common">Amoeba</name>
    <dbReference type="NCBI Taxonomy" id="5762"/>
    <lineage>
        <taxon>Eukaryota</taxon>
        <taxon>Discoba</taxon>
        <taxon>Heterolobosea</taxon>
        <taxon>Tetramitia</taxon>
        <taxon>Eutetramitia</taxon>
        <taxon>Vahlkampfiidae</taxon>
        <taxon>Naegleria</taxon>
    </lineage>
</organism>
<proteinExistence type="predicted"/>
<dbReference type="KEGG" id="ngr:NAEGRDRAFT_71468"/>
<dbReference type="RefSeq" id="XP_002673489.1">
    <property type="nucleotide sequence ID" value="XM_002673443.1"/>
</dbReference>
<evidence type="ECO:0000313" key="3">
    <source>
        <dbReference type="Proteomes" id="UP000006671"/>
    </source>
</evidence>
<gene>
    <name evidence="2" type="ORF">NAEGRDRAFT_71468</name>
</gene>
<keyword evidence="3" id="KW-1185">Reference proteome</keyword>
<dbReference type="VEuPathDB" id="AmoebaDB:NAEGRDRAFT_71468"/>
<protein>
    <submittedName>
        <fullName evidence="2">Predicted protein</fullName>
    </submittedName>
</protein>